<dbReference type="Gene3D" id="3.30.565.10">
    <property type="entry name" value="Histidine kinase-like ATPase, C-terminal domain"/>
    <property type="match status" value="1"/>
</dbReference>
<evidence type="ECO:0000256" key="4">
    <source>
        <dbReference type="ARBA" id="ARBA00022777"/>
    </source>
</evidence>
<dbReference type="SUPFAM" id="SSF55874">
    <property type="entry name" value="ATPase domain of HSP90 chaperone/DNA topoisomerase II/histidine kinase"/>
    <property type="match status" value="1"/>
</dbReference>
<dbReference type="PRINTS" id="PR00344">
    <property type="entry name" value="BCTRLSENSOR"/>
</dbReference>
<dbReference type="EC" id="2.7.13.3" evidence="2"/>
<proteinExistence type="predicted"/>
<evidence type="ECO:0000259" key="6">
    <source>
        <dbReference type="PROSITE" id="PS50109"/>
    </source>
</evidence>
<evidence type="ECO:0000313" key="8">
    <source>
        <dbReference type="Proteomes" id="UP001596328"/>
    </source>
</evidence>
<evidence type="ECO:0000256" key="3">
    <source>
        <dbReference type="ARBA" id="ARBA00022679"/>
    </source>
</evidence>
<protein>
    <recommendedName>
        <fullName evidence="2">histidine kinase</fullName>
        <ecNumber evidence="2">2.7.13.3</ecNumber>
    </recommendedName>
</protein>
<dbReference type="SMART" id="SM00387">
    <property type="entry name" value="HATPase_c"/>
    <property type="match status" value="1"/>
</dbReference>
<dbReference type="PANTHER" id="PTHR43711:SF1">
    <property type="entry name" value="HISTIDINE KINASE 1"/>
    <property type="match status" value="1"/>
</dbReference>
<dbReference type="InterPro" id="IPR050736">
    <property type="entry name" value="Sensor_HK_Regulatory"/>
</dbReference>
<keyword evidence="3" id="KW-0808">Transferase</keyword>
<dbReference type="InterPro" id="IPR005467">
    <property type="entry name" value="His_kinase_dom"/>
</dbReference>
<dbReference type="AlphaFoldDB" id="A0ABD5S2L7"/>
<reference evidence="7 8" key="1">
    <citation type="journal article" date="2019" name="Int. J. Syst. Evol. Microbiol.">
        <title>The Global Catalogue of Microorganisms (GCM) 10K type strain sequencing project: providing services to taxonomists for standard genome sequencing and annotation.</title>
        <authorList>
            <consortium name="The Broad Institute Genomics Platform"/>
            <consortium name="The Broad Institute Genome Sequencing Center for Infectious Disease"/>
            <person name="Wu L."/>
            <person name="Ma J."/>
        </authorList>
    </citation>
    <scope>NUCLEOTIDE SEQUENCE [LARGE SCALE GENOMIC DNA]</scope>
    <source>
        <strain evidence="7 8">NBRC 111368</strain>
    </source>
</reference>
<dbReference type="Pfam" id="PF02518">
    <property type="entry name" value="HATPase_c"/>
    <property type="match status" value="1"/>
</dbReference>
<accession>A0ABD5S2L7</accession>
<gene>
    <name evidence="7" type="ORF">ACFQE1_12470</name>
</gene>
<comment type="caution">
    <text evidence="7">The sequence shown here is derived from an EMBL/GenBank/DDBJ whole genome shotgun (WGS) entry which is preliminary data.</text>
</comment>
<dbReference type="PROSITE" id="PS50109">
    <property type="entry name" value="HIS_KIN"/>
    <property type="match status" value="1"/>
</dbReference>
<dbReference type="CDD" id="cd00075">
    <property type="entry name" value="HATPase"/>
    <property type="match status" value="1"/>
</dbReference>
<dbReference type="InterPro" id="IPR036890">
    <property type="entry name" value="HATPase_C_sf"/>
</dbReference>
<dbReference type="InterPro" id="IPR003594">
    <property type="entry name" value="HATPase_dom"/>
</dbReference>
<name>A0ABD5S2L7_9EURY</name>
<keyword evidence="5" id="KW-0902">Two-component regulatory system</keyword>
<evidence type="ECO:0000313" key="7">
    <source>
        <dbReference type="EMBL" id="MFC6725167.1"/>
    </source>
</evidence>
<sequence length="145" mass="15204">EVPLEDVVAAAWKTAGSTEATLRVDGDLGVVACDRSRLRELLENLFRNSLEHGGPDVTVTVRRTPGGFVVADDGPGIPADDRETVFEAGHSTNDEGTGFGLNIVRSVAEAHGWSVSLDESSGGGVRFEFTGVEPSERTEPAVGAP</sequence>
<dbReference type="PANTHER" id="PTHR43711">
    <property type="entry name" value="TWO-COMPONENT HISTIDINE KINASE"/>
    <property type="match status" value="1"/>
</dbReference>
<comment type="catalytic activity">
    <reaction evidence="1">
        <text>ATP + protein L-histidine = ADP + protein N-phospho-L-histidine.</text>
        <dbReference type="EC" id="2.7.13.3"/>
    </reaction>
</comment>
<evidence type="ECO:0000256" key="5">
    <source>
        <dbReference type="ARBA" id="ARBA00023012"/>
    </source>
</evidence>
<dbReference type="GO" id="GO:0000160">
    <property type="term" value="P:phosphorelay signal transduction system"/>
    <property type="evidence" value="ECO:0007669"/>
    <property type="project" value="UniProtKB-KW"/>
</dbReference>
<evidence type="ECO:0000256" key="2">
    <source>
        <dbReference type="ARBA" id="ARBA00012438"/>
    </source>
</evidence>
<feature type="domain" description="Histidine kinase" evidence="6">
    <location>
        <begin position="1"/>
        <end position="130"/>
    </location>
</feature>
<feature type="non-terminal residue" evidence="7">
    <location>
        <position position="1"/>
    </location>
</feature>
<dbReference type="InterPro" id="IPR004358">
    <property type="entry name" value="Sig_transdc_His_kin-like_C"/>
</dbReference>
<evidence type="ECO:0000256" key="1">
    <source>
        <dbReference type="ARBA" id="ARBA00000085"/>
    </source>
</evidence>
<organism evidence="7 8">
    <name type="scientific">Halobium palmae</name>
    <dbReference type="NCBI Taxonomy" id="1776492"/>
    <lineage>
        <taxon>Archaea</taxon>
        <taxon>Methanobacteriati</taxon>
        <taxon>Methanobacteriota</taxon>
        <taxon>Stenosarchaea group</taxon>
        <taxon>Halobacteria</taxon>
        <taxon>Halobacteriales</taxon>
        <taxon>Haloferacaceae</taxon>
        <taxon>Halobium</taxon>
    </lineage>
</organism>
<keyword evidence="8" id="KW-1185">Reference proteome</keyword>
<dbReference type="GO" id="GO:0004673">
    <property type="term" value="F:protein histidine kinase activity"/>
    <property type="evidence" value="ECO:0007669"/>
    <property type="project" value="UniProtKB-EC"/>
</dbReference>
<dbReference type="EMBL" id="JBHSWU010000410">
    <property type="protein sequence ID" value="MFC6725167.1"/>
    <property type="molecule type" value="Genomic_DNA"/>
</dbReference>
<dbReference type="Proteomes" id="UP001596328">
    <property type="component" value="Unassembled WGS sequence"/>
</dbReference>
<keyword evidence="4 7" id="KW-0418">Kinase</keyword>